<evidence type="ECO:0000256" key="1">
    <source>
        <dbReference type="ARBA" id="ARBA00006525"/>
    </source>
</evidence>
<dbReference type="Proteomes" id="UP000005709">
    <property type="component" value="Unassembled WGS sequence"/>
</dbReference>
<proteinExistence type="inferred from homology"/>
<comment type="caution">
    <text evidence="3">The sequence shown here is derived from an EMBL/GenBank/DDBJ whole genome shotgun (WGS) entry which is preliminary data.</text>
</comment>
<dbReference type="RefSeq" id="WP_005871976.1">
    <property type="nucleotide sequence ID" value="NZ_ACYG01000027.1"/>
</dbReference>
<dbReference type="Gene3D" id="3.40.50.450">
    <property type="match status" value="1"/>
</dbReference>
<reference evidence="3 4" key="1">
    <citation type="submission" date="2009-07" db="EMBL/GenBank/DDBJ databases">
        <authorList>
            <person name="Madupu R."/>
            <person name="Sebastian Y."/>
            <person name="Durkin A.S."/>
            <person name="Torralba M."/>
            <person name="Methe B."/>
            <person name="Sutton G.G."/>
            <person name="Strausberg R.L."/>
            <person name="Nelson K.E."/>
        </authorList>
    </citation>
    <scope>NUCLEOTIDE SEQUENCE [LARGE SCALE GENOMIC DNA]</scope>
    <source>
        <strain evidence="3 4">RM3268</strain>
    </source>
</reference>
<dbReference type="Pfam" id="PF02481">
    <property type="entry name" value="DNA_processg_A"/>
    <property type="match status" value="1"/>
</dbReference>
<dbReference type="PANTHER" id="PTHR43022">
    <property type="entry name" value="PROTEIN SMF"/>
    <property type="match status" value="1"/>
</dbReference>
<dbReference type="SUPFAM" id="SSF102405">
    <property type="entry name" value="MCP/YpsA-like"/>
    <property type="match status" value="1"/>
</dbReference>
<organism evidence="3 4">
    <name type="scientific">Campylobacter gracilis RM3268</name>
    <dbReference type="NCBI Taxonomy" id="553220"/>
    <lineage>
        <taxon>Bacteria</taxon>
        <taxon>Pseudomonadati</taxon>
        <taxon>Campylobacterota</taxon>
        <taxon>Epsilonproteobacteria</taxon>
        <taxon>Campylobacterales</taxon>
        <taxon>Campylobacteraceae</taxon>
        <taxon>Campylobacter</taxon>
    </lineage>
</organism>
<dbReference type="STRING" id="824.CGRAC_0857"/>
<dbReference type="GO" id="GO:0009294">
    <property type="term" value="P:DNA-mediated transformation"/>
    <property type="evidence" value="ECO:0007669"/>
    <property type="project" value="InterPro"/>
</dbReference>
<accession>C8PJC9</accession>
<gene>
    <name evidence="3" type="ORF">CAMGR0001_1328</name>
</gene>
<dbReference type="InterPro" id="IPR057666">
    <property type="entry name" value="DrpA_SLOG"/>
</dbReference>
<evidence type="ECO:0000313" key="3">
    <source>
        <dbReference type="EMBL" id="EEV17034.1"/>
    </source>
</evidence>
<keyword evidence="4" id="KW-1185">Reference proteome</keyword>
<dbReference type="PANTHER" id="PTHR43022:SF1">
    <property type="entry name" value="PROTEIN SMF"/>
    <property type="match status" value="1"/>
</dbReference>
<dbReference type="AlphaFoldDB" id="C8PJC9"/>
<comment type="similarity">
    <text evidence="1">Belongs to the DprA/Smf family.</text>
</comment>
<sequence length="262" mass="28591">MSTTSELSFKIQSLARLGASEPAQLYFRGEPALLQKRRISIVGSRKMSVYSKNLILRLARALSDADFCVVSGAAIGCDIAAHEGAFPNTIAVFGNGLDQIYPAQNAAMIGKIYERSLALSEYEDGVSARGFQFLQRNRIVVALSEALIVAQAEPRSGSLQSARLAREMGVPVYVLPHRMDESAGTNDLLAKSQARLIADFGEFVASLAPQTPQNTERTQDEVMEFLAINSDLQAAIERFGDKIYEYELEGRIEILGAKIVAK</sequence>
<dbReference type="OrthoDB" id="9785707at2"/>
<name>C8PJC9_9BACT</name>
<dbReference type="InterPro" id="IPR003488">
    <property type="entry name" value="DprA"/>
</dbReference>
<feature type="domain" description="Smf/DprA SLOG" evidence="2">
    <location>
        <begin position="19"/>
        <end position="205"/>
    </location>
</feature>
<dbReference type="eggNOG" id="COG0758">
    <property type="taxonomic scope" value="Bacteria"/>
</dbReference>
<evidence type="ECO:0000259" key="2">
    <source>
        <dbReference type="Pfam" id="PF02481"/>
    </source>
</evidence>
<protein>
    <submittedName>
        <fullName evidence="3">Putative DNA protecting protein DprA</fullName>
    </submittedName>
</protein>
<dbReference type="EMBL" id="ACYG01000027">
    <property type="protein sequence ID" value="EEV17034.1"/>
    <property type="molecule type" value="Genomic_DNA"/>
</dbReference>
<evidence type="ECO:0000313" key="4">
    <source>
        <dbReference type="Proteomes" id="UP000005709"/>
    </source>
</evidence>